<sequence>MYWHVPLVGPVNLRSYEPDRWLDELRIAYLAIYLGAVGAVVLVAAVVRRRRAARVGSSDATSGAAAVPMLPAVESPESPTEAVAVAEPEPSVAPTGPVRSETEAQATPTGSAVVAEAEVQVLTGPWAERIATLTPREREVLLAVAQGRSNAEVAVDLGIGDETVKTHVSEVLRKLGCRDRVQAVIAVYESGLR</sequence>
<keyword evidence="5" id="KW-1133">Transmembrane helix</keyword>
<keyword evidence="1" id="KW-0805">Transcription regulation</keyword>
<evidence type="ECO:0000256" key="2">
    <source>
        <dbReference type="ARBA" id="ARBA00023125"/>
    </source>
</evidence>
<dbReference type="SMART" id="SM00421">
    <property type="entry name" value="HTH_LUXR"/>
    <property type="match status" value="1"/>
</dbReference>
<dbReference type="AlphaFoldDB" id="A0A4R0G496"/>
<feature type="compositionally biased region" description="Low complexity" evidence="4">
    <location>
        <begin position="86"/>
        <end position="95"/>
    </location>
</feature>
<dbReference type="Pfam" id="PF00196">
    <property type="entry name" value="GerE"/>
    <property type="match status" value="1"/>
</dbReference>
<dbReference type="InterPro" id="IPR016032">
    <property type="entry name" value="Sig_transdc_resp-reg_C-effctor"/>
</dbReference>
<keyword evidence="3" id="KW-0804">Transcription</keyword>
<keyword evidence="5" id="KW-0812">Transmembrane</keyword>
<evidence type="ECO:0000256" key="3">
    <source>
        <dbReference type="ARBA" id="ARBA00023163"/>
    </source>
</evidence>
<evidence type="ECO:0000313" key="7">
    <source>
        <dbReference type="EMBL" id="TCB90722.1"/>
    </source>
</evidence>
<gene>
    <name evidence="7" type="ORF">E0H26_26880</name>
</gene>
<evidence type="ECO:0000256" key="4">
    <source>
        <dbReference type="SAM" id="MobiDB-lite"/>
    </source>
</evidence>
<dbReference type="PROSITE" id="PS50043">
    <property type="entry name" value="HTH_LUXR_2"/>
    <property type="match status" value="1"/>
</dbReference>
<feature type="domain" description="HTH luxR-type" evidence="6">
    <location>
        <begin position="126"/>
        <end position="191"/>
    </location>
</feature>
<evidence type="ECO:0000259" key="6">
    <source>
        <dbReference type="PROSITE" id="PS50043"/>
    </source>
</evidence>
<dbReference type="PANTHER" id="PTHR44688:SF16">
    <property type="entry name" value="DNA-BINDING TRANSCRIPTIONAL ACTIVATOR DEVR_DOSR"/>
    <property type="match status" value="1"/>
</dbReference>
<dbReference type="Proteomes" id="UP000292274">
    <property type="component" value="Unassembled WGS sequence"/>
</dbReference>
<protein>
    <recommendedName>
        <fullName evidence="6">HTH luxR-type domain-containing protein</fullName>
    </recommendedName>
</protein>
<comment type="caution">
    <text evidence="7">The sequence shown here is derived from an EMBL/GenBank/DDBJ whole genome shotgun (WGS) entry which is preliminary data.</text>
</comment>
<dbReference type="EMBL" id="SJJR01000028">
    <property type="protein sequence ID" value="TCB90722.1"/>
    <property type="molecule type" value="Genomic_DNA"/>
</dbReference>
<reference evidence="7 8" key="1">
    <citation type="submission" date="2019-02" db="EMBL/GenBank/DDBJ databases">
        <title>Jishengella sp. nov., isolated from a root of Zingiber montanum.</title>
        <authorList>
            <person name="Kuncharoen N."/>
            <person name="Kudo T."/>
            <person name="Masahiro Y."/>
            <person name="Ohkuma M."/>
            <person name="Tanasupawat S."/>
        </authorList>
    </citation>
    <scope>NUCLEOTIDE SEQUENCE [LARGE SCALE GENOMIC DNA]</scope>
    <source>
        <strain evidence="7 8">PLAI 1-1</strain>
    </source>
</reference>
<dbReference type="InterPro" id="IPR036388">
    <property type="entry name" value="WH-like_DNA-bd_sf"/>
</dbReference>
<proteinExistence type="predicted"/>
<dbReference type="GO" id="GO:0006355">
    <property type="term" value="P:regulation of DNA-templated transcription"/>
    <property type="evidence" value="ECO:0007669"/>
    <property type="project" value="InterPro"/>
</dbReference>
<keyword evidence="2" id="KW-0238">DNA-binding</keyword>
<dbReference type="GO" id="GO:0003677">
    <property type="term" value="F:DNA binding"/>
    <property type="evidence" value="ECO:0007669"/>
    <property type="project" value="UniProtKB-KW"/>
</dbReference>
<dbReference type="OrthoDB" id="9808843at2"/>
<feature type="region of interest" description="Disordered" evidence="4">
    <location>
        <begin position="86"/>
        <end position="110"/>
    </location>
</feature>
<dbReference type="InterPro" id="IPR000792">
    <property type="entry name" value="Tscrpt_reg_LuxR_C"/>
</dbReference>
<keyword evidence="8" id="KW-1185">Reference proteome</keyword>
<keyword evidence="5" id="KW-0472">Membrane</keyword>
<feature type="transmembrane region" description="Helical" evidence="5">
    <location>
        <begin position="27"/>
        <end position="47"/>
    </location>
</feature>
<evidence type="ECO:0000256" key="1">
    <source>
        <dbReference type="ARBA" id="ARBA00023015"/>
    </source>
</evidence>
<accession>A0A4R0G496</accession>
<dbReference type="PRINTS" id="PR00038">
    <property type="entry name" value="HTHLUXR"/>
</dbReference>
<dbReference type="PANTHER" id="PTHR44688">
    <property type="entry name" value="DNA-BINDING TRANSCRIPTIONAL ACTIVATOR DEVR_DOSR"/>
    <property type="match status" value="1"/>
</dbReference>
<evidence type="ECO:0000256" key="5">
    <source>
        <dbReference type="SAM" id="Phobius"/>
    </source>
</evidence>
<evidence type="ECO:0000313" key="8">
    <source>
        <dbReference type="Proteomes" id="UP000292274"/>
    </source>
</evidence>
<name>A0A4R0G496_9ACTN</name>
<organism evidence="7 8">
    <name type="scientific">Micromonospora zingiberis</name>
    <dbReference type="NCBI Taxonomy" id="2053011"/>
    <lineage>
        <taxon>Bacteria</taxon>
        <taxon>Bacillati</taxon>
        <taxon>Actinomycetota</taxon>
        <taxon>Actinomycetes</taxon>
        <taxon>Micromonosporales</taxon>
        <taxon>Micromonosporaceae</taxon>
        <taxon>Micromonospora</taxon>
    </lineage>
</organism>
<dbReference type="CDD" id="cd06170">
    <property type="entry name" value="LuxR_C_like"/>
    <property type="match status" value="1"/>
</dbReference>
<dbReference type="SUPFAM" id="SSF46894">
    <property type="entry name" value="C-terminal effector domain of the bipartite response regulators"/>
    <property type="match status" value="1"/>
</dbReference>
<dbReference type="Gene3D" id="1.10.10.10">
    <property type="entry name" value="Winged helix-like DNA-binding domain superfamily/Winged helix DNA-binding domain"/>
    <property type="match status" value="1"/>
</dbReference>